<protein>
    <recommendedName>
        <fullName evidence="5">DNA replication checkpoint mediator MRC1 domain-containing protein</fullName>
    </recommendedName>
</protein>
<dbReference type="Pfam" id="PF09444">
    <property type="entry name" value="MRC1"/>
    <property type="match status" value="1"/>
</dbReference>
<gene>
    <name evidence="6" type="ORF">PGUG_03302</name>
</gene>
<accession>A5DJ51</accession>
<evidence type="ECO:0000256" key="2">
    <source>
        <dbReference type="ARBA" id="ARBA00022553"/>
    </source>
</evidence>
<reference evidence="6" key="1">
    <citation type="submission" date="2005-03" db="EMBL/GenBank/DDBJ databases">
        <authorList>
            <person name="Giovannoni S.J."/>
            <person name="Cho J.-C."/>
            <person name="Ferriera S."/>
            <person name="Johnson J."/>
            <person name="Kravitz S."/>
            <person name="Halpern A."/>
            <person name="Remington K."/>
            <person name="Beeson K."/>
            <person name="Tran B."/>
            <person name="Rogers Y.-H."/>
            <person name="Friedman R."/>
            <person name="Venter J.C."/>
        </authorList>
    </citation>
    <scope>NUCLEOTIDE SEQUENCE</scope>
    <source>
        <strain evidence="6">ATCC 6260</strain>
    </source>
</reference>
<feature type="region of interest" description="Disordered" evidence="4">
    <location>
        <begin position="316"/>
        <end position="338"/>
    </location>
</feature>
<evidence type="ECO:0000313" key="6">
    <source>
        <dbReference type="EMBL" id="EDK39204.2"/>
    </source>
</evidence>
<evidence type="ECO:0000256" key="4">
    <source>
        <dbReference type="SAM" id="MobiDB-lite"/>
    </source>
</evidence>
<feature type="compositionally biased region" description="Acidic residues" evidence="4">
    <location>
        <begin position="838"/>
        <end position="858"/>
    </location>
</feature>
<comment type="subcellular location">
    <subcellularLocation>
        <location evidence="1">Nucleus</location>
    </subcellularLocation>
</comment>
<sequence length="1029" mass="117602">MHNFSYDGDSQDASQSLQSSQFLQEPDMSVLERMKRRLGLINDTQVIEPEVQTELKETQVVAKPMQLAQLPAEDAEIQFLDELSEKENSQKPEIQENSPLTETKENSPLPETNENATIPETQEISTTQKEPETVPKPDLSALFLSEESDEEDRQQRINQLIKHKQQEREKQAIAEQLEADVSRTTLTDDENDLEEEALRSVPNHQLEETEQFLSVQKRERNIEPQFNRKVVHSKQKLLSAFDDDISDSDVAAVASSTPPQKSSPLTSPVQKDEVSDEEPNVLDLIGQPIAQQAKSIKKKSPIEVYASKLKEENSKIINLDSDSDSESQHQIPSLPKQDKLSIKQRFSRKKLGKKSHIALALPTHLRSLLLALKENRTGPKRAQLLSKLKRANIDQIQALRGENGGNDIFEELQKDEEVMGSLLEREIERARNIRKKEKMREKQKRADLEYLEAIPESDGEIPDSDLGYSEANDFEDNDSDAIVVDKRKRVVLSSEDEDSIPEKDTTKLDFSAIRVDDSYMFGALGDEENAGEQDTITTSSQRPPVSYTSPKRTRRHSVAEQELFKNLRDTTQKIMPIQNHESQNHEDEAFGQVPSFQDLETQADPTPTQGIATQVDDEEVTPATLNIARKLIKKNGPTADEEGEKEEEEEEEEAEEDDTDIKEQIKMYERKLRLKELQSRKKRHIMAQRGLNKIIEGEAEESEDEWHGLGGMDGELSDVANSEDEKMIDNSFNFDLNDAEVKRKFMEQYQIKDQKELEKLLDDIKNHRLTKRVRPNGLDIELSDEEDEILAAYRKQKMNEQRQRALQNKQSSHLSKTERAKAFFESMEEDSQRVIKIDDDDDEEEISNDDKEDEDDIEAETNKRRRVIRIEESFVQKQLSFLSSTGTDEYFEQQRISRLQHGFGSDEEHEDLNELKRSISEMNRSRVELVAEEPPRKGTSDTDDDDIMPAFKRPSLVQSFRSNPNSGSEGSFSGVTISKQYKAATGGKASISSMSRSRRVKSVKEQKLERRLNHATQTKTKLFSGSGFD</sequence>
<dbReference type="InParanoid" id="A5DJ51"/>
<feature type="region of interest" description="Disordered" evidence="4">
    <location>
        <begin position="250"/>
        <end position="280"/>
    </location>
</feature>
<keyword evidence="7" id="KW-1185">Reference proteome</keyword>
<dbReference type="GO" id="GO:0005634">
    <property type="term" value="C:nucleus"/>
    <property type="evidence" value="ECO:0007669"/>
    <property type="project" value="UniProtKB-SubCell"/>
</dbReference>
<evidence type="ECO:0000313" key="7">
    <source>
        <dbReference type="Proteomes" id="UP000001997"/>
    </source>
</evidence>
<keyword evidence="2" id="KW-0597">Phosphoprotein</keyword>
<dbReference type="STRING" id="294746.A5DJ51"/>
<dbReference type="OrthoDB" id="2130597at2759"/>
<dbReference type="GO" id="GO:0010997">
    <property type="term" value="F:anaphase-promoting complex binding"/>
    <property type="evidence" value="ECO:0007669"/>
    <property type="project" value="TreeGrafter"/>
</dbReference>
<keyword evidence="3" id="KW-0539">Nucleus</keyword>
<dbReference type="VEuPathDB" id="FungiDB:PGUG_03302"/>
<proteinExistence type="predicted"/>
<feature type="compositionally biased region" description="Basic and acidic residues" evidence="4">
    <location>
        <begin position="925"/>
        <end position="940"/>
    </location>
</feature>
<feature type="compositionally biased region" description="Basic and acidic residues" evidence="4">
    <location>
        <begin position="83"/>
        <end position="94"/>
    </location>
</feature>
<dbReference type="KEGG" id="pgu:PGUG_03302"/>
<evidence type="ECO:0000256" key="3">
    <source>
        <dbReference type="ARBA" id="ARBA00023242"/>
    </source>
</evidence>
<feature type="region of interest" description="Disordered" evidence="4">
    <location>
        <begin position="800"/>
        <end position="819"/>
    </location>
</feature>
<feature type="region of interest" description="Disordered" evidence="4">
    <location>
        <begin position="825"/>
        <end position="858"/>
    </location>
</feature>
<reference evidence="6" key="2">
    <citation type="journal article" date="2009" name="Nature">
        <title>Evolution of pathogenicity and sexual reproduction in eight Candida genomes.</title>
        <authorList>
            <person name="Butler G."/>
            <person name="Rasmussen M.D."/>
            <person name="Lin M.F."/>
            <person name="Santos M.A."/>
            <person name="Sakthikumar S."/>
            <person name="Munro C.A."/>
            <person name="Rheinbay E."/>
            <person name="Grabherr M."/>
            <person name="Forche A."/>
            <person name="Reedy J.L."/>
            <person name="Agrafioti I."/>
            <person name="Arnaud M.B."/>
            <person name="Bates S."/>
            <person name="Brown A.J."/>
            <person name="Brunke S."/>
            <person name="Costanzo M.C."/>
            <person name="Fitzpatrick D.A."/>
            <person name="de Groot P.W."/>
            <person name="Harris D."/>
            <person name="Hoyer L.L."/>
            <person name="Hube B."/>
            <person name="Klis F.M."/>
            <person name="Kodira C."/>
            <person name="Lennard N."/>
            <person name="Logue M.E."/>
            <person name="Martin R."/>
            <person name="Neiman A.M."/>
            <person name="Nikolaou E."/>
            <person name="Quail M.A."/>
            <person name="Quinn J."/>
            <person name="Santos M.C."/>
            <person name="Schmitzberger F.F."/>
            <person name="Sherlock G."/>
            <person name="Shah P."/>
            <person name="Silverstein K.A."/>
            <person name="Skrzypek M.S."/>
            <person name="Soll D."/>
            <person name="Staggs R."/>
            <person name="Stansfield I."/>
            <person name="Stumpf M.P."/>
            <person name="Sudbery P.E."/>
            <person name="Srikantha T."/>
            <person name="Zeng Q."/>
            <person name="Berman J."/>
            <person name="Berriman M."/>
            <person name="Heitman J."/>
            <person name="Gow N.A."/>
            <person name="Lorenz M.C."/>
            <person name="Birren B.W."/>
            <person name="Kellis M."/>
            <person name="Cuomo C.A."/>
        </authorList>
    </citation>
    <scope>NUCLEOTIDE SEQUENCE [LARGE SCALE GENOMIC DNA]</scope>
    <source>
        <strain evidence="6">ATCC 6260</strain>
    </source>
</reference>
<feature type="compositionally biased region" description="Acidic residues" evidence="4">
    <location>
        <begin position="639"/>
        <end position="660"/>
    </location>
</feature>
<feature type="region of interest" description="Disordered" evidence="4">
    <location>
        <begin position="983"/>
        <end position="1007"/>
    </location>
</feature>
<dbReference type="Proteomes" id="UP000001997">
    <property type="component" value="Unassembled WGS sequence"/>
</dbReference>
<feature type="compositionally biased region" description="Polar residues" evidence="4">
    <location>
        <begin position="804"/>
        <end position="814"/>
    </location>
</feature>
<dbReference type="InterPro" id="IPR018564">
    <property type="entry name" value="Repl_chkpnt_MRC1_dom"/>
</dbReference>
<feature type="compositionally biased region" description="Polar residues" evidence="4">
    <location>
        <begin position="257"/>
        <end position="269"/>
    </location>
</feature>
<feature type="compositionally biased region" description="Low complexity" evidence="4">
    <location>
        <begin position="11"/>
        <end position="24"/>
    </location>
</feature>
<dbReference type="HOGENOM" id="CLU_267364_0_0_1"/>
<feature type="domain" description="DNA replication checkpoint mediator MRC1" evidence="5">
    <location>
        <begin position="689"/>
        <end position="826"/>
    </location>
</feature>
<dbReference type="FunCoup" id="A5DJ51">
    <property type="interactions" value="242"/>
</dbReference>
<evidence type="ECO:0000259" key="5">
    <source>
        <dbReference type="Pfam" id="PF09444"/>
    </source>
</evidence>
<feature type="region of interest" description="Disordered" evidence="4">
    <location>
        <begin position="527"/>
        <end position="559"/>
    </location>
</feature>
<dbReference type="PANTHER" id="PTHR14396">
    <property type="entry name" value="CLASPIN"/>
    <property type="match status" value="1"/>
</dbReference>
<dbReference type="GeneID" id="5126448"/>
<name>A5DJ51_PICGU</name>
<feature type="region of interest" description="Disordered" evidence="4">
    <location>
        <begin position="925"/>
        <end position="949"/>
    </location>
</feature>
<feature type="compositionally biased region" description="Polar residues" evidence="4">
    <location>
        <begin position="109"/>
        <end position="128"/>
    </location>
</feature>
<dbReference type="RefSeq" id="XP_001483921.2">
    <property type="nucleotide sequence ID" value="XM_001483871.1"/>
</dbReference>
<dbReference type="InterPro" id="IPR024146">
    <property type="entry name" value="Claspin"/>
</dbReference>
<dbReference type="EMBL" id="CH408158">
    <property type="protein sequence ID" value="EDK39204.2"/>
    <property type="molecule type" value="Genomic_DNA"/>
</dbReference>
<feature type="region of interest" description="Disordered" evidence="4">
    <location>
        <begin position="1"/>
        <end position="26"/>
    </location>
</feature>
<dbReference type="eggNOG" id="ENOG502QSP5">
    <property type="taxonomic scope" value="Eukaryota"/>
</dbReference>
<dbReference type="AlphaFoldDB" id="A5DJ51"/>
<feature type="region of interest" description="Disordered" evidence="4">
    <location>
        <begin position="631"/>
        <end position="663"/>
    </location>
</feature>
<dbReference type="GO" id="GO:0033314">
    <property type="term" value="P:mitotic DNA replication checkpoint signaling"/>
    <property type="evidence" value="ECO:0007669"/>
    <property type="project" value="TreeGrafter"/>
</dbReference>
<feature type="compositionally biased region" description="Polar residues" evidence="4">
    <location>
        <begin position="532"/>
        <end position="550"/>
    </location>
</feature>
<feature type="region of interest" description="Disordered" evidence="4">
    <location>
        <begin position="78"/>
        <end position="155"/>
    </location>
</feature>
<dbReference type="GO" id="GO:0007095">
    <property type="term" value="P:mitotic G2 DNA damage checkpoint signaling"/>
    <property type="evidence" value="ECO:0007669"/>
    <property type="project" value="TreeGrafter"/>
</dbReference>
<evidence type="ECO:0000256" key="1">
    <source>
        <dbReference type="ARBA" id="ARBA00004123"/>
    </source>
</evidence>
<dbReference type="PANTHER" id="PTHR14396:SF10">
    <property type="entry name" value="CLASPIN"/>
    <property type="match status" value="1"/>
</dbReference>
<organism evidence="6 7">
    <name type="scientific">Meyerozyma guilliermondii (strain ATCC 6260 / CBS 566 / DSM 6381 / JCM 1539 / NBRC 10279 / NRRL Y-324)</name>
    <name type="common">Yeast</name>
    <name type="synonym">Candida guilliermondii</name>
    <dbReference type="NCBI Taxonomy" id="294746"/>
    <lineage>
        <taxon>Eukaryota</taxon>
        <taxon>Fungi</taxon>
        <taxon>Dikarya</taxon>
        <taxon>Ascomycota</taxon>
        <taxon>Saccharomycotina</taxon>
        <taxon>Pichiomycetes</taxon>
        <taxon>Debaryomycetaceae</taxon>
        <taxon>Meyerozyma</taxon>
    </lineage>
</organism>
<dbReference type="OMA" id="NPHEIRE"/>